<sequence length="336" mass="36229">MFKIRMLVAAIALTGSLSVMAADALPTTAPAPADNPTTAEKVTLGKMLYHDPRLSSTGTVSCASCHNTMLGGEDNRPNSMGVNGQTGGRSAPTVWNSAFNTVQFWDGRAASLEEQAAGPVTNPIEMGMKSWDDVVARLKTIRGYRKAFDLAFGSDSETITKDNATKAIAAYERTLITPNSAYDKYVKGDADAMNEQQVRGMNKVVELGCTSCHSGPAFNGPGVFQKFPMHPNGYFEAQYHISKDKGLAEVTKKDSDAHMFKVPTLRNIALTAPYFHNGSVPTLEKAVRVMAKLQLDKELSDEEVADIVAFLNALTGEFPKQEMPVLPGTPGVTFNN</sequence>
<keyword evidence="5 14" id="KW-0479">Metal-binding</keyword>
<evidence type="ECO:0000256" key="6">
    <source>
        <dbReference type="ARBA" id="ARBA00022729"/>
    </source>
</evidence>
<keyword evidence="17" id="KW-0575">Peroxidase</keyword>
<keyword evidence="9" id="KW-0560">Oxidoreductase</keyword>
<name>A0A177NM03_9GAMM</name>
<keyword evidence="18" id="KW-1185">Reference proteome</keyword>
<feature type="chain" id="PRO_5008069305" description="Methylamine utilization protein MauG" evidence="15">
    <location>
        <begin position="22"/>
        <end position="336"/>
    </location>
</feature>
<evidence type="ECO:0000256" key="13">
    <source>
        <dbReference type="PIRSR" id="PIRSR000294-1"/>
    </source>
</evidence>
<evidence type="ECO:0000256" key="5">
    <source>
        <dbReference type="ARBA" id="ARBA00022723"/>
    </source>
</evidence>
<keyword evidence="4 13" id="KW-0349">Heme</keyword>
<dbReference type="GO" id="GO:0046872">
    <property type="term" value="F:metal ion binding"/>
    <property type="evidence" value="ECO:0007669"/>
    <property type="project" value="UniProtKB-KW"/>
</dbReference>
<keyword evidence="8" id="KW-0249">Electron transport</keyword>
<feature type="binding site" description="axial binding residue" evidence="14">
    <location>
        <position position="66"/>
    </location>
    <ligand>
        <name>heme c</name>
        <dbReference type="ChEBI" id="CHEBI:61717"/>
        <label>1</label>
    </ligand>
    <ligandPart>
        <name>Fe</name>
        <dbReference type="ChEBI" id="CHEBI:18248"/>
    </ligandPart>
</feature>
<feature type="binding site" description="covalent" evidence="13">
    <location>
        <position position="209"/>
    </location>
    <ligand>
        <name>heme c</name>
        <dbReference type="ChEBI" id="CHEBI:61717"/>
        <label>2</label>
    </ligand>
</feature>
<evidence type="ECO:0000313" key="18">
    <source>
        <dbReference type="Proteomes" id="UP000078476"/>
    </source>
</evidence>
<evidence type="ECO:0000256" key="4">
    <source>
        <dbReference type="ARBA" id="ARBA00022617"/>
    </source>
</evidence>
<evidence type="ECO:0000256" key="12">
    <source>
        <dbReference type="ARBA" id="ARBA00073576"/>
    </source>
</evidence>
<dbReference type="Gene3D" id="1.10.760.10">
    <property type="entry name" value="Cytochrome c-like domain"/>
    <property type="match status" value="2"/>
</dbReference>
<comment type="subcellular location">
    <subcellularLocation>
        <location evidence="1">Periplasm</location>
    </subcellularLocation>
</comment>
<dbReference type="InterPro" id="IPR036909">
    <property type="entry name" value="Cyt_c-like_dom_sf"/>
</dbReference>
<feature type="binding site" description="axial binding residue" evidence="14">
    <location>
        <position position="213"/>
    </location>
    <ligand>
        <name>heme c</name>
        <dbReference type="ChEBI" id="CHEBI:61717"/>
        <label>2</label>
    </ligand>
    <ligandPart>
        <name>Fe</name>
        <dbReference type="ChEBI" id="CHEBI:18248"/>
    </ligandPart>
</feature>
<dbReference type="GO" id="GO:0042597">
    <property type="term" value="C:periplasmic space"/>
    <property type="evidence" value="ECO:0007669"/>
    <property type="project" value="UniProtKB-SubCell"/>
</dbReference>
<comment type="pathway">
    <text evidence="2">One-carbon metabolism; methylamine degradation.</text>
</comment>
<protein>
    <recommendedName>
        <fullName evidence="12">Methylamine utilization protein MauG</fullName>
    </recommendedName>
</protein>
<dbReference type="SUPFAM" id="SSF46626">
    <property type="entry name" value="Cytochrome c"/>
    <property type="match status" value="2"/>
</dbReference>
<dbReference type="PIRSF" id="PIRSF000294">
    <property type="entry name" value="Cytochrome-c_peroxidase"/>
    <property type="match status" value="1"/>
</dbReference>
<dbReference type="InterPro" id="IPR009056">
    <property type="entry name" value="Cyt_c-like_dom"/>
</dbReference>
<keyword evidence="10 14" id="KW-0408">Iron</keyword>
<dbReference type="FunFam" id="1.10.760.10:FF:000019">
    <property type="entry name" value="Di-heme cytochrome C peroxidase"/>
    <property type="match status" value="1"/>
</dbReference>
<comment type="PTM">
    <text evidence="13">Binds 2 heme groups per subunit.</text>
</comment>
<dbReference type="GO" id="GO:0004130">
    <property type="term" value="F:cytochrome-c peroxidase activity"/>
    <property type="evidence" value="ECO:0007669"/>
    <property type="project" value="TreeGrafter"/>
</dbReference>
<keyword evidence="3" id="KW-0813">Transport</keyword>
<keyword evidence="6 15" id="KW-0732">Signal</keyword>
<dbReference type="OrthoDB" id="9805202at2"/>
<dbReference type="PANTHER" id="PTHR30600">
    <property type="entry name" value="CYTOCHROME C PEROXIDASE-RELATED"/>
    <property type="match status" value="1"/>
</dbReference>
<dbReference type="GO" id="GO:0020037">
    <property type="term" value="F:heme binding"/>
    <property type="evidence" value="ECO:0007669"/>
    <property type="project" value="InterPro"/>
</dbReference>
<feature type="signal peptide" evidence="15">
    <location>
        <begin position="1"/>
        <end position="21"/>
    </location>
</feature>
<evidence type="ECO:0000259" key="16">
    <source>
        <dbReference type="PROSITE" id="PS51007"/>
    </source>
</evidence>
<evidence type="ECO:0000256" key="15">
    <source>
        <dbReference type="SAM" id="SignalP"/>
    </source>
</evidence>
<evidence type="ECO:0000256" key="1">
    <source>
        <dbReference type="ARBA" id="ARBA00004418"/>
    </source>
</evidence>
<evidence type="ECO:0000256" key="7">
    <source>
        <dbReference type="ARBA" id="ARBA00022764"/>
    </source>
</evidence>
<dbReference type="InterPro" id="IPR004852">
    <property type="entry name" value="Di-haem_cyt_c_peroxidsae"/>
</dbReference>
<dbReference type="Pfam" id="PF21419">
    <property type="entry name" value="RoxA-like_Cyt-c"/>
    <property type="match status" value="1"/>
</dbReference>
<proteinExistence type="predicted"/>
<dbReference type="AlphaFoldDB" id="A0A177NM03"/>
<feature type="binding site" description="covalent" evidence="13">
    <location>
        <position position="62"/>
    </location>
    <ligand>
        <name>heme c</name>
        <dbReference type="ChEBI" id="CHEBI:61717"/>
        <label>1</label>
    </ligand>
</feature>
<feature type="binding site" description="covalent" evidence="13">
    <location>
        <position position="212"/>
    </location>
    <ligand>
        <name>heme c</name>
        <dbReference type="ChEBI" id="CHEBI:61717"/>
        <label>2</label>
    </ligand>
</feature>
<dbReference type="EMBL" id="LUUI01000082">
    <property type="protein sequence ID" value="OAI18219.1"/>
    <property type="molecule type" value="Genomic_DNA"/>
</dbReference>
<evidence type="ECO:0000256" key="14">
    <source>
        <dbReference type="PIRSR" id="PIRSR000294-2"/>
    </source>
</evidence>
<gene>
    <name evidence="17" type="ORF">A1359_05215</name>
</gene>
<evidence type="ECO:0000256" key="2">
    <source>
        <dbReference type="ARBA" id="ARBA00004856"/>
    </source>
</evidence>
<evidence type="ECO:0000256" key="3">
    <source>
        <dbReference type="ARBA" id="ARBA00022448"/>
    </source>
</evidence>
<evidence type="ECO:0000256" key="11">
    <source>
        <dbReference type="ARBA" id="ARBA00058991"/>
    </source>
</evidence>
<dbReference type="Proteomes" id="UP000078476">
    <property type="component" value="Unassembled WGS sequence"/>
</dbReference>
<organism evidence="17 18">
    <name type="scientific">Methylomonas lenta</name>
    <dbReference type="NCBI Taxonomy" id="980561"/>
    <lineage>
        <taxon>Bacteria</taxon>
        <taxon>Pseudomonadati</taxon>
        <taxon>Pseudomonadota</taxon>
        <taxon>Gammaproteobacteria</taxon>
        <taxon>Methylococcales</taxon>
        <taxon>Methylococcaceae</taxon>
        <taxon>Methylomonas</taxon>
    </lineage>
</organism>
<evidence type="ECO:0000313" key="17">
    <source>
        <dbReference type="EMBL" id="OAI18219.1"/>
    </source>
</evidence>
<dbReference type="STRING" id="980561.A1359_05215"/>
<feature type="binding site" description="axial binding residue" evidence="14">
    <location>
        <position position="290"/>
    </location>
    <ligand>
        <name>heme c</name>
        <dbReference type="ChEBI" id="CHEBI:61717"/>
        <label>2</label>
    </ligand>
    <ligandPart>
        <name>Fe</name>
        <dbReference type="ChEBI" id="CHEBI:18248"/>
    </ligandPart>
</feature>
<comment type="cofactor">
    <cofactor evidence="13">
        <name>heme</name>
        <dbReference type="ChEBI" id="CHEBI:30413"/>
    </cofactor>
    <text evidence="13">Binds 2 heme groups.</text>
</comment>
<dbReference type="Pfam" id="PF03150">
    <property type="entry name" value="CCP_MauG"/>
    <property type="match status" value="1"/>
</dbReference>
<dbReference type="PROSITE" id="PS51007">
    <property type="entry name" value="CYTC"/>
    <property type="match status" value="1"/>
</dbReference>
<feature type="binding site" description="covalent" evidence="13">
    <location>
        <position position="65"/>
    </location>
    <ligand>
        <name>heme c</name>
        <dbReference type="ChEBI" id="CHEBI:61717"/>
        <label>1</label>
    </ligand>
</feature>
<dbReference type="InterPro" id="IPR051395">
    <property type="entry name" value="Cytochrome_c_Peroxidase/MauG"/>
</dbReference>
<keyword evidence="7" id="KW-0574">Periplasm</keyword>
<accession>A0A177NM03</accession>
<feature type="domain" description="Cytochrome c" evidence="16">
    <location>
        <begin position="40"/>
        <end position="315"/>
    </location>
</feature>
<comment type="function">
    <text evidence="11">Involved in methylamine metabolism. Essential for the maturation of the beta subunit of MADH, presumably via a step in the biosynthesis of tryptophan tryptophylquinone (TTQ), the cofactor of MADH.</text>
</comment>
<evidence type="ECO:0000256" key="8">
    <source>
        <dbReference type="ARBA" id="ARBA00022982"/>
    </source>
</evidence>
<dbReference type="GO" id="GO:0009055">
    <property type="term" value="F:electron transfer activity"/>
    <property type="evidence" value="ECO:0007669"/>
    <property type="project" value="InterPro"/>
</dbReference>
<comment type="caution">
    <text evidence="17">The sequence shown here is derived from an EMBL/GenBank/DDBJ whole genome shotgun (WGS) entry which is preliminary data.</text>
</comment>
<evidence type="ECO:0000256" key="9">
    <source>
        <dbReference type="ARBA" id="ARBA00023002"/>
    </source>
</evidence>
<dbReference type="RefSeq" id="WP_066979473.1">
    <property type="nucleotide sequence ID" value="NZ_LUUI01000082.1"/>
</dbReference>
<evidence type="ECO:0000256" key="10">
    <source>
        <dbReference type="ARBA" id="ARBA00023004"/>
    </source>
</evidence>
<dbReference type="PANTHER" id="PTHR30600:SF7">
    <property type="entry name" value="CYTOCHROME C PEROXIDASE-RELATED"/>
    <property type="match status" value="1"/>
</dbReference>
<dbReference type="InterPro" id="IPR026259">
    <property type="entry name" value="MauG/Cytc_peroxidase"/>
</dbReference>
<reference evidence="17 18" key="1">
    <citation type="submission" date="2016-03" db="EMBL/GenBank/DDBJ databases">
        <authorList>
            <person name="Ploux O."/>
        </authorList>
    </citation>
    <scope>NUCLEOTIDE SEQUENCE [LARGE SCALE GENOMIC DNA]</scope>
    <source>
        <strain evidence="17 18">R-45370</strain>
    </source>
</reference>